<dbReference type="InterPro" id="IPR001680">
    <property type="entry name" value="WD40_rpt"/>
</dbReference>
<dbReference type="GO" id="GO:0005524">
    <property type="term" value="F:ATP binding"/>
    <property type="evidence" value="ECO:0007669"/>
    <property type="project" value="UniProtKB-KW"/>
</dbReference>
<evidence type="ECO:0000256" key="4">
    <source>
        <dbReference type="ARBA" id="ARBA00022840"/>
    </source>
</evidence>
<keyword evidence="4" id="KW-0067">ATP-binding</keyword>
<gene>
    <name evidence="7" type="ORF">HD597_002905</name>
</gene>
<evidence type="ECO:0000256" key="5">
    <source>
        <dbReference type="SAM" id="MobiDB-lite"/>
    </source>
</evidence>
<dbReference type="GO" id="GO:0004674">
    <property type="term" value="F:protein serine/threonine kinase activity"/>
    <property type="evidence" value="ECO:0007669"/>
    <property type="project" value="TreeGrafter"/>
</dbReference>
<dbReference type="Gene3D" id="2.130.10.10">
    <property type="entry name" value="YVTN repeat-like/Quinoprotein amine dehydrogenase"/>
    <property type="match status" value="1"/>
</dbReference>
<organism evidence="7 8">
    <name type="scientific">Nonomuraea thailandensis</name>
    <dbReference type="NCBI Taxonomy" id="1188745"/>
    <lineage>
        <taxon>Bacteria</taxon>
        <taxon>Bacillati</taxon>
        <taxon>Actinomycetota</taxon>
        <taxon>Actinomycetes</taxon>
        <taxon>Streptosporangiales</taxon>
        <taxon>Streptosporangiaceae</taxon>
        <taxon>Nonomuraea</taxon>
    </lineage>
</organism>
<keyword evidence="8" id="KW-1185">Reference proteome</keyword>
<evidence type="ECO:0000313" key="8">
    <source>
        <dbReference type="Proteomes" id="UP001139648"/>
    </source>
</evidence>
<evidence type="ECO:0000256" key="2">
    <source>
        <dbReference type="ARBA" id="ARBA00022741"/>
    </source>
</evidence>
<dbReference type="InterPro" id="IPR011009">
    <property type="entry name" value="Kinase-like_dom_sf"/>
</dbReference>
<feature type="compositionally biased region" description="Pro residues" evidence="5">
    <location>
        <begin position="289"/>
        <end position="307"/>
    </location>
</feature>
<dbReference type="SUPFAM" id="SSF50998">
    <property type="entry name" value="Quinoprotein alcohol dehydrogenase-like"/>
    <property type="match status" value="1"/>
</dbReference>
<dbReference type="PROSITE" id="PS00108">
    <property type="entry name" value="PROTEIN_KINASE_ST"/>
    <property type="match status" value="1"/>
</dbReference>
<dbReference type="PROSITE" id="PS50011">
    <property type="entry name" value="PROTEIN_KINASE_DOM"/>
    <property type="match status" value="1"/>
</dbReference>
<dbReference type="InterPro" id="IPR015943">
    <property type="entry name" value="WD40/YVTN_repeat-like_dom_sf"/>
</dbReference>
<dbReference type="InterPro" id="IPR000719">
    <property type="entry name" value="Prot_kinase_dom"/>
</dbReference>
<dbReference type="PANTHER" id="PTHR43289:SF34">
    <property type="entry name" value="SERINE_THREONINE-PROTEIN KINASE YBDM-RELATED"/>
    <property type="match status" value="1"/>
</dbReference>
<keyword evidence="3 7" id="KW-0418">Kinase</keyword>
<evidence type="ECO:0000256" key="1">
    <source>
        <dbReference type="ARBA" id="ARBA00022679"/>
    </source>
</evidence>
<feature type="compositionally biased region" description="Low complexity" evidence="5">
    <location>
        <begin position="324"/>
        <end position="346"/>
    </location>
</feature>
<comment type="caution">
    <text evidence="7">The sequence shown here is derived from an EMBL/GenBank/DDBJ whole genome shotgun (WGS) entry which is preliminary data.</text>
</comment>
<feature type="region of interest" description="Disordered" evidence="5">
    <location>
        <begin position="419"/>
        <end position="475"/>
    </location>
</feature>
<dbReference type="PANTHER" id="PTHR43289">
    <property type="entry name" value="MITOGEN-ACTIVATED PROTEIN KINASE KINASE KINASE 20-RELATED"/>
    <property type="match status" value="1"/>
</dbReference>
<dbReference type="InterPro" id="IPR008271">
    <property type="entry name" value="Ser/Thr_kinase_AS"/>
</dbReference>
<name>A0A9X2K1C9_9ACTN</name>
<proteinExistence type="predicted"/>
<feature type="compositionally biased region" description="Polar residues" evidence="5">
    <location>
        <begin position="420"/>
        <end position="445"/>
    </location>
</feature>
<dbReference type="SUPFAM" id="SSF56112">
    <property type="entry name" value="Protein kinase-like (PK-like)"/>
    <property type="match status" value="1"/>
</dbReference>
<reference evidence="7" key="1">
    <citation type="submission" date="2022-06" db="EMBL/GenBank/DDBJ databases">
        <title>Sequencing the genomes of 1000 actinobacteria strains.</title>
        <authorList>
            <person name="Klenk H.-P."/>
        </authorList>
    </citation>
    <scope>NUCLEOTIDE SEQUENCE</scope>
    <source>
        <strain evidence="7">DSM 46694</strain>
    </source>
</reference>
<dbReference type="AlphaFoldDB" id="A0A9X2K1C9"/>
<dbReference type="SMART" id="SM00320">
    <property type="entry name" value="WD40"/>
    <property type="match status" value="4"/>
</dbReference>
<dbReference type="Gene3D" id="3.30.200.20">
    <property type="entry name" value="Phosphorylase Kinase, domain 1"/>
    <property type="match status" value="1"/>
</dbReference>
<dbReference type="RefSeq" id="WP_253742572.1">
    <property type="nucleotide sequence ID" value="NZ_BAABKA010000001.1"/>
</dbReference>
<keyword evidence="1" id="KW-0808">Transferase</keyword>
<evidence type="ECO:0000313" key="7">
    <source>
        <dbReference type="EMBL" id="MCP2355885.1"/>
    </source>
</evidence>
<dbReference type="Gene3D" id="1.10.510.10">
    <property type="entry name" value="Transferase(Phosphotransferase) domain 1"/>
    <property type="match status" value="1"/>
</dbReference>
<dbReference type="Proteomes" id="UP001139648">
    <property type="component" value="Unassembled WGS sequence"/>
</dbReference>
<feature type="domain" description="Protein kinase" evidence="6">
    <location>
        <begin position="18"/>
        <end position="270"/>
    </location>
</feature>
<evidence type="ECO:0000256" key="3">
    <source>
        <dbReference type="ARBA" id="ARBA00022777"/>
    </source>
</evidence>
<accession>A0A9X2K1C9</accession>
<dbReference type="Pfam" id="PF00069">
    <property type="entry name" value="Pkinase"/>
    <property type="match status" value="1"/>
</dbReference>
<dbReference type="CDD" id="cd14014">
    <property type="entry name" value="STKc_PknB_like"/>
    <property type="match status" value="1"/>
</dbReference>
<protein>
    <submittedName>
        <fullName evidence="7">Ser/Thr protein kinase</fullName>
    </submittedName>
</protein>
<feature type="compositionally biased region" description="Low complexity" evidence="5">
    <location>
        <begin position="465"/>
        <end position="475"/>
    </location>
</feature>
<dbReference type="InterPro" id="IPR011047">
    <property type="entry name" value="Quinoprotein_ADH-like_sf"/>
</dbReference>
<evidence type="ECO:0000259" key="6">
    <source>
        <dbReference type="PROSITE" id="PS50011"/>
    </source>
</evidence>
<dbReference type="EMBL" id="JAMZEB010000002">
    <property type="protein sequence ID" value="MCP2355885.1"/>
    <property type="molecule type" value="Genomic_DNA"/>
</dbReference>
<feature type="region of interest" description="Disordered" evidence="5">
    <location>
        <begin position="268"/>
        <end position="385"/>
    </location>
</feature>
<keyword evidence="2" id="KW-0547">Nucleotide-binding</keyword>
<sequence>MPEIRPLRPSDPDRVGRWRLVGVLGSGGQGTVYKAAGEDGREVAVKLLHGHLSGDDTISRGFLREAEAARRVAAFCTAAVLDVGTAGDQPYIVSEYIAGETLQQVVRSAGPRAGGALDRLAISTLTALAAIHQAGIVHRDFKPGNVLIGPEGPIVIDFGIAKALDATTMTSGVVGTPTYMSPEQFEGLRVGPASDVFGWAGTMVFAATGRPPFAGETVPAILNAVLTGAPDLSGVPARLAEVLRDCFAKDPAARPLPLDLMRRLTSRPGAATAVPPPHLGAPGPGRAAAPPPGLAPPGGVPSSPGTPPIAARTTPPGQGPAPGPSASHPAGGAPGTGQPAHAAPGTRQPADGRRGTAPGGPGQPAVMRPRQAGRGDVETSPGGGVKRVSRRAMLSAGAAALATAAVSAFVVFRPGGGTGRQSLAQNRPPSPAGTGTATASVSPSPARTPATEPFGTLIGEPARLPAGTGTPAAMATSGSAVACGTSDGSVLLRDLSTATNAELGDGGAGTAALAHGRHGGTPVIVSGHADGGMRLWSPSGERLGTRKAGDPIVAVTVAGGRVIAVSQKYDSLRDLHGTVRLWDAGTGKQIGPTSTEHFQGINGLAFGRLDGDDVLVTGDGANRVRVRRLATGAVTHTYKTGEVGGIERLACGEVDGEPVLVSTHLDATLRVYDLATGKRRKKWPFSDRSPDDRGTAALVAGMLDGVPVAVVAYTPHGADAFVGVRRLDDGAIVGEFGHGAGGGIRLLALAEQSGRPVVVTVGEDRLVRVWSLGPS</sequence>